<dbReference type="Pfam" id="PF08241">
    <property type="entry name" value="Methyltransf_11"/>
    <property type="match status" value="1"/>
</dbReference>
<dbReference type="Proteomes" id="UP000887578">
    <property type="component" value="Unplaced"/>
</dbReference>
<evidence type="ECO:0000256" key="1">
    <source>
        <dbReference type="ARBA" id="ARBA00008361"/>
    </source>
</evidence>
<sequence>MFDNSDNDYTSVDYWDSRFKDEESYEWISNFEKFSDLIVKELKPSDRILHVGCGNSQLSFQLYSAGFKDITNLDYSNVLIKKLSEKNPEMKWICDDMRSLEKLETETFDVVIEKAAIESLLANEKSIWTFSDTAKHDLRSTLESIYRVLKPRGIFISISFTPPYFRVNYLIEQKWSIEVKEFGEGFHFYFYKMSKGNNPNLEELENYLKVNRN</sequence>
<keyword evidence="2" id="KW-0489">Methyltransferase</keyword>
<dbReference type="InterPro" id="IPR051419">
    <property type="entry name" value="Lys/N-term_MeTrsfase_sf"/>
</dbReference>
<dbReference type="PANTHER" id="PTHR12176:SF80">
    <property type="entry name" value="EEF1A LYSINE METHYLTRANSFERASE 4"/>
    <property type="match status" value="1"/>
</dbReference>
<name>A0A914PP79_9BILA</name>
<evidence type="ECO:0000256" key="2">
    <source>
        <dbReference type="ARBA" id="ARBA00022603"/>
    </source>
</evidence>
<organism evidence="5 6">
    <name type="scientific">Panagrolaimus davidi</name>
    <dbReference type="NCBI Taxonomy" id="227884"/>
    <lineage>
        <taxon>Eukaryota</taxon>
        <taxon>Metazoa</taxon>
        <taxon>Ecdysozoa</taxon>
        <taxon>Nematoda</taxon>
        <taxon>Chromadorea</taxon>
        <taxon>Rhabditida</taxon>
        <taxon>Tylenchina</taxon>
        <taxon>Panagrolaimomorpha</taxon>
        <taxon>Panagrolaimoidea</taxon>
        <taxon>Panagrolaimidae</taxon>
        <taxon>Panagrolaimus</taxon>
    </lineage>
</organism>
<proteinExistence type="inferred from homology"/>
<protein>
    <submittedName>
        <fullName evidence="6">Methyltransferase type 11 domain-containing protein</fullName>
    </submittedName>
</protein>
<evidence type="ECO:0000256" key="3">
    <source>
        <dbReference type="ARBA" id="ARBA00022679"/>
    </source>
</evidence>
<evidence type="ECO:0000259" key="4">
    <source>
        <dbReference type="Pfam" id="PF08241"/>
    </source>
</evidence>
<dbReference type="InterPro" id="IPR013216">
    <property type="entry name" value="Methyltransf_11"/>
</dbReference>
<dbReference type="Gene3D" id="3.40.50.150">
    <property type="entry name" value="Vaccinia Virus protein VP39"/>
    <property type="match status" value="1"/>
</dbReference>
<evidence type="ECO:0000313" key="5">
    <source>
        <dbReference type="Proteomes" id="UP000887578"/>
    </source>
</evidence>
<accession>A0A914PP79</accession>
<dbReference type="InterPro" id="IPR029063">
    <property type="entry name" value="SAM-dependent_MTases_sf"/>
</dbReference>
<dbReference type="WBParaSite" id="PDA_v2.g16605.t1">
    <property type="protein sequence ID" value="PDA_v2.g16605.t1"/>
    <property type="gene ID" value="PDA_v2.g16605"/>
</dbReference>
<feature type="domain" description="Methyltransferase type 11" evidence="4">
    <location>
        <begin position="49"/>
        <end position="156"/>
    </location>
</feature>
<comment type="similarity">
    <text evidence="1">Belongs to the methyltransferase superfamily.</text>
</comment>
<evidence type="ECO:0000313" key="6">
    <source>
        <dbReference type="WBParaSite" id="PDA_v2.g16605.t1"/>
    </source>
</evidence>
<dbReference type="AlphaFoldDB" id="A0A914PP79"/>
<keyword evidence="3" id="KW-0808">Transferase</keyword>
<dbReference type="GO" id="GO:0032259">
    <property type="term" value="P:methylation"/>
    <property type="evidence" value="ECO:0007669"/>
    <property type="project" value="UniProtKB-KW"/>
</dbReference>
<keyword evidence="5" id="KW-1185">Reference proteome</keyword>
<dbReference type="CDD" id="cd02440">
    <property type="entry name" value="AdoMet_MTases"/>
    <property type="match status" value="1"/>
</dbReference>
<reference evidence="6" key="1">
    <citation type="submission" date="2022-11" db="UniProtKB">
        <authorList>
            <consortium name="WormBaseParasite"/>
        </authorList>
    </citation>
    <scope>IDENTIFICATION</scope>
</reference>
<dbReference type="GO" id="GO:0008757">
    <property type="term" value="F:S-adenosylmethionine-dependent methyltransferase activity"/>
    <property type="evidence" value="ECO:0007669"/>
    <property type="project" value="InterPro"/>
</dbReference>
<dbReference type="PANTHER" id="PTHR12176">
    <property type="entry name" value="SAM-DEPENDENT METHYLTRANSFERASE SUPERFAMILY PROTEIN"/>
    <property type="match status" value="1"/>
</dbReference>
<dbReference type="SUPFAM" id="SSF53335">
    <property type="entry name" value="S-adenosyl-L-methionine-dependent methyltransferases"/>
    <property type="match status" value="1"/>
</dbReference>